<dbReference type="EMBL" id="MLAK01000783">
    <property type="protein sequence ID" value="OHT04693.1"/>
    <property type="molecule type" value="Genomic_DNA"/>
</dbReference>
<keyword evidence="4 6" id="KW-0653">Protein transport</keyword>
<dbReference type="AlphaFoldDB" id="A0A1J4K5E6"/>
<proteinExistence type="inferred from homology"/>
<evidence type="ECO:0000256" key="1">
    <source>
        <dbReference type="ARBA" id="ARBA00004308"/>
    </source>
</evidence>
<dbReference type="RefSeq" id="XP_068357829.1">
    <property type="nucleotide sequence ID" value="XM_068505712.1"/>
</dbReference>
<sequence>MNDKQFNHHDGLSRDKNRCKKMSLFSLENMLKFFLIVNRHGQTRLAQYYGERPTIEERQKLENEIIRQCVSRNEATSFAFHHGDLKIIYKRYLAIYCIAGVEEDANELAVISFFDFLFQTLREYFGDITEFHILYHLAETYTALNEIVMDGVIVETSKTKIISYLNSIFV</sequence>
<comment type="caution">
    <text evidence="8">The sequence shown here is derived from an EMBL/GenBank/DDBJ whole genome shotgun (WGS) entry which is preliminary data.</text>
</comment>
<evidence type="ECO:0000256" key="6">
    <source>
        <dbReference type="PIRNR" id="PIRNR015588"/>
    </source>
</evidence>
<dbReference type="VEuPathDB" id="TrichDB:TRFO_27690"/>
<dbReference type="InterPro" id="IPR022775">
    <property type="entry name" value="AP_mu_sigma_su"/>
</dbReference>
<evidence type="ECO:0000256" key="2">
    <source>
        <dbReference type="ARBA" id="ARBA00006972"/>
    </source>
</evidence>
<dbReference type="Proteomes" id="UP000179807">
    <property type="component" value="Unassembled WGS sequence"/>
</dbReference>
<dbReference type="GO" id="GO:0012505">
    <property type="term" value="C:endomembrane system"/>
    <property type="evidence" value="ECO:0007669"/>
    <property type="project" value="UniProtKB-SubCell"/>
</dbReference>
<comment type="subcellular location">
    <subcellularLocation>
        <location evidence="1">Endomembrane system</location>
    </subcellularLocation>
</comment>
<dbReference type="GeneID" id="94840416"/>
<dbReference type="OrthoDB" id="371463at2759"/>
<evidence type="ECO:0000259" key="7">
    <source>
        <dbReference type="Pfam" id="PF01217"/>
    </source>
</evidence>
<accession>A0A1J4K5E6</accession>
<protein>
    <recommendedName>
        <fullName evidence="6">AP complex subunit sigma</fullName>
    </recommendedName>
</protein>
<gene>
    <name evidence="8" type="ORF">TRFO_27690</name>
</gene>
<name>A0A1J4K5E6_9EUKA</name>
<comment type="similarity">
    <text evidence="2 6">Belongs to the adaptor complexes small subunit family.</text>
</comment>
<dbReference type="PIRSF" id="PIRSF015588">
    <property type="entry name" value="AP_complex_sigma"/>
    <property type="match status" value="1"/>
</dbReference>
<organism evidence="8 9">
    <name type="scientific">Tritrichomonas foetus</name>
    <dbReference type="NCBI Taxonomy" id="1144522"/>
    <lineage>
        <taxon>Eukaryota</taxon>
        <taxon>Metamonada</taxon>
        <taxon>Parabasalia</taxon>
        <taxon>Tritrichomonadida</taxon>
        <taxon>Tritrichomonadidae</taxon>
        <taxon>Tritrichomonas</taxon>
    </lineage>
</organism>
<keyword evidence="3 6" id="KW-0813">Transport</keyword>
<dbReference type="InterPro" id="IPR016635">
    <property type="entry name" value="AP_complex_ssu"/>
</dbReference>
<evidence type="ECO:0000256" key="5">
    <source>
        <dbReference type="ARBA" id="ARBA00023136"/>
    </source>
</evidence>
<dbReference type="Gene3D" id="3.30.450.60">
    <property type="match status" value="1"/>
</dbReference>
<keyword evidence="5 6" id="KW-0472">Membrane</keyword>
<dbReference type="PANTHER" id="PTHR11753">
    <property type="entry name" value="ADAPTOR COMPLEXES SMALL SUBUNIT FAMILY"/>
    <property type="match status" value="1"/>
</dbReference>
<dbReference type="SUPFAM" id="SSF64356">
    <property type="entry name" value="SNARE-like"/>
    <property type="match status" value="1"/>
</dbReference>
<dbReference type="GO" id="GO:0006886">
    <property type="term" value="P:intracellular protein transport"/>
    <property type="evidence" value="ECO:0007669"/>
    <property type="project" value="UniProtKB-UniRule"/>
</dbReference>
<feature type="domain" description="AP complex mu/sigma subunit" evidence="7">
    <location>
        <begin position="30"/>
        <end position="165"/>
    </location>
</feature>
<dbReference type="InterPro" id="IPR011012">
    <property type="entry name" value="Longin-like_dom_sf"/>
</dbReference>
<reference evidence="8" key="1">
    <citation type="submission" date="2016-10" db="EMBL/GenBank/DDBJ databases">
        <authorList>
            <person name="Benchimol M."/>
            <person name="Almeida L.G."/>
            <person name="Vasconcelos A.T."/>
            <person name="Perreira-Neves A."/>
            <person name="Rosa I.A."/>
            <person name="Tasca T."/>
            <person name="Bogo M.R."/>
            <person name="de Souza W."/>
        </authorList>
    </citation>
    <scope>NUCLEOTIDE SEQUENCE [LARGE SCALE GENOMIC DNA]</scope>
    <source>
        <strain evidence="8">K</strain>
    </source>
</reference>
<evidence type="ECO:0000313" key="8">
    <source>
        <dbReference type="EMBL" id="OHT04693.1"/>
    </source>
</evidence>
<dbReference type="Pfam" id="PF01217">
    <property type="entry name" value="Clat_adaptor_s"/>
    <property type="match status" value="1"/>
</dbReference>
<evidence type="ECO:0000256" key="3">
    <source>
        <dbReference type="ARBA" id="ARBA00022448"/>
    </source>
</evidence>
<keyword evidence="9" id="KW-1185">Reference proteome</keyword>
<evidence type="ECO:0000256" key="4">
    <source>
        <dbReference type="ARBA" id="ARBA00022927"/>
    </source>
</evidence>
<evidence type="ECO:0000313" key="9">
    <source>
        <dbReference type="Proteomes" id="UP000179807"/>
    </source>
</evidence>